<dbReference type="Pfam" id="PF13377">
    <property type="entry name" value="Peripla_BP_3"/>
    <property type="match status" value="1"/>
</dbReference>
<evidence type="ECO:0000256" key="2">
    <source>
        <dbReference type="ARBA" id="ARBA00023125"/>
    </source>
</evidence>
<keyword evidence="2 6" id="KW-0238">DNA-binding</keyword>
<dbReference type="SUPFAM" id="SSF47413">
    <property type="entry name" value="lambda repressor-like DNA-binding domains"/>
    <property type="match status" value="1"/>
</dbReference>
<evidence type="ECO:0000259" key="5">
    <source>
        <dbReference type="PROSITE" id="PS50932"/>
    </source>
</evidence>
<dbReference type="AlphaFoldDB" id="A0A927BUE7"/>
<dbReference type="GO" id="GO:0000976">
    <property type="term" value="F:transcription cis-regulatory region binding"/>
    <property type="evidence" value="ECO:0007669"/>
    <property type="project" value="TreeGrafter"/>
</dbReference>
<comment type="caution">
    <text evidence="6">The sequence shown here is derived from an EMBL/GenBank/DDBJ whole genome shotgun (WGS) entry which is preliminary data.</text>
</comment>
<evidence type="ECO:0000256" key="1">
    <source>
        <dbReference type="ARBA" id="ARBA00023015"/>
    </source>
</evidence>
<dbReference type="SMART" id="SM00354">
    <property type="entry name" value="HTH_LACI"/>
    <property type="match status" value="1"/>
</dbReference>
<feature type="region of interest" description="Disordered" evidence="4">
    <location>
        <begin position="315"/>
        <end position="335"/>
    </location>
</feature>
<dbReference type="InterPro" id="IPR028082">
    <property type="entry name" value="Peripla_BP_I"/>
</dbReference>
<dbReference type="InterPro" id="IPR010982">
    <property type="entry name" value="Lambda_DNA-bd_dom_sf"/>
</dbReference>
<reference evidence="6" key="1">
    <citation type="submission" date="2020-09" db="EMBL/GenBank/DDBJ databases">
        <title>A novel bacterium of genus Paenibacillus, isolated from South China Sea.</title>
        <authorList>
            <person name="Huang H."/>
            <person name="Mo K."/>
            <person name="Hu Y."/>
        </authorList>
    </citation>
    <scope>NUCLEOTIDE SEQUENCE</scope>
    <source>
        <strain evidence="6">IB182496</strain>
    </source>
</reference>
<dbReference type="RefSeq" id="WP_190919962.1">
    <property type="nucleotide sequence ID" value="NZ_JACXIZ010000030.1"/>
</dbReference>
<evidence type="ECO:0000256" key="3">
    <source>
        <dbReference type="ARBA" id="ARBA00023163"/>
    </source>
</evidence>
<gene>
    <name evidence="6" type="ORF">IDH44_17600</name>
</gene>
<feature type="domain" description="HTH lacI-type" evidence="5">
    <location>
        <begin position="7"/>
        <end position="61"/>
    </location>
</feature>
<dbReference type="Proteomes" id="UP000621560">
    <property type="component" value="Unassembled WGS sequence"/>
</dbReference>
<dbReference type="PANTHER" id="PTHR30146">
    <property type="entry name" value="LACI-RELATED TRANSCRIPTIONAL REPRESSOR"/>
    <property type="match status" value="1"/>
</dbReference>
<dbReference type="SUPFAM" id="SSF53822">
    <property type="entry name" value="Periplasmic binding protein-like I"/>
    <property type="match status" value="1"/>
</dbReference>
<dbReference type="GO" id="GO:0003700">
    <property type="term" value="F:DNA-binding transcription factor activity"/>
    <property type="evidence" value="ECO:0007669"/>
    <property type="project" value="TreeGrafter"/>
</dbReference>
<dbReference type="PANTHER" id="PTHR30146:SF109">
    <property type="entry name" value="HTH-TYPE TRANSCRIPTIONAL REGULATOR GALS"/>
    <property type="match status" value="1"/>
</dbReference>
<dbReference type="InterPro" id="IPR046335">
    <property type="entry name" value="LacI/GalR-like_sensor"/>
</dbReference>
<organism evidence="6 7">
    <name type="scientific">Paenibacillus sabuli</name>
    <dbReference type="NCBI Taxonomy" id="2772509"/>
    <lineage>
        <taxon>Bacteria</taxon>
        <taxon>Bacillati</taxon>
        <taxon>Bacillota</taxon>
        <taxon>Bacilli</taxon>
        <taxon>Bacillales</taxon>
        <taxon>Paenibacillaceae</taxon>
        <taxon>Paenibacillus</taxon>
    </lineage>
</organism>
<evidence type="ECO:0000256" key="4">
    <source>
        <dbReference type="SAM" id="MobiDB-lite"/>
    </source>
</evidence>
<keyword evidence="7" id="KW-1185">Reference proteome</keyword>
<dbReference type="Gene3D" id="3.40.50.2300">
    <property type="match status" value="2"/>
</dbReference>
<evidence type="ECO:0000313" key="6">
    <source>
        <dbReference type="EMBL" id="MBD2847016.1"/>
    </source>
</evidence>
<protein>
    <submittedName>
        <fullName evidence="6">LacI family DNA-binding transcriptional regulator</fullName>
    </submittedName>
</protein>
<sequence>MGRRKRATLADLSAELGISIQTISKALRGRPGMSEETRGRIMRTAYLRGYMSSAQARELVRQGIAPYPSYRLRFVLVQSHQSLTYNRLLTAGLQERLGQYEHRLDCYVLEENLSEVEFEEWAQTRNLTHADGLLIAPRLTSGSMEEQLLKYRVPKVLINYPRPLTQVDSVIWDVYEAVCMAVDRLARAGHRRLLYIGDIAAQRGYMHRWQAYQEMMAALGEPALRATADDFEAAFLRHRPTALLVGIDEDCDQITTALDRLGIRVPEDCSLVALRNAPPEEALPISRPQLMIREAGYEAADRILWRIAHPNAPHQHTRIRGGFHDGRTIAAPQRT</sequence>
<proteinExistence type="predicted"/>
<dbReference type="EMBL" id="JACXIZ010000030">
    <property type="protein sequence ID" value="MBD2847016.1"/>
    <property type="molecule type" value="Genomic_DNA"/>
</dbReference>
<dbReference type="PROSITE" id="PS50932">
    <property type="entry name" value="HTH_LACI_2"/>
    <property type="match status" value="1"/>
</dbReference>
<accession>A0A927BUE7</accession>
<keyword evidence="3" id="KW-0804">Transcription</keyword>
<dbReference type="InterPro" id="IPR000843">
    <property type="entry name" value="HTH_LacI"/>
</dbReference>
<evidence type="ECO:0000313" key="7">
    <source>
        <dbReference type="Proteomes" id="UP000621560"/>
    </source>
</evidence>
<dbReference type="Gene3D" id="1.10.260.40">
    <property type="entry name" value="lambda repressor-like DNA-binding domains"/>
    <property type="match status" value="1"/>
</dbReference>
<keyword evidence="1" id="KW-0805">Transcription regulation</keyword>
<name>A0A927BUE7_9BACL</name>